<dbReference type="Proteomes" id="UP001595925">
    <property type="component" value="Unassembled WGS sequence"/>
</dbReference>
<dbReference type="PANTHER" id="PTHR33608">
    <property type="entry name" value="BLL2464 PROTEIN"/>
    <property type="match status" value="1"/>
</dbReference>
<protein>
    <submittedName>
        <fullName evidence="3">DUF58 domain-containing protein</fullName>
    </submittedName>
</protein>
<proteinExistence type="predicted"/>
<dbReference type="RefSeq" id="WP_224828312.1">
    <property type="nucleotide sequence ID" value="NZ_JAIVEF010000005.1"/>
</dbReference>
<dbReference type="Pfam" id="PF01882">
    <property type="entry name" value="DUF58"/>
    <property type="match status" value="1"/>
</dbReference>
<dbReference type="AlphaFoldDB" id="A0ABD5QE06"/>
<name>A0ABD5QE06_9EURY</name>
<sequence length="486" mass="51710">MYPTRRSWAVAGLVAAVAALAVAVARPLLLGGAAVAGGWFLARQAAFVRALEDAAADLSVEQSPTRLGVRTTTSTPVTLAARLAEPSTLELSVRAGLPTAAAADEELELDMEPGETDRAATTEVSWPTAGRHRFGPATLSATDGWFRDSVPIGSGPTVTAEPPGPRNVHVGEGGDRLASAYGEHEAGRQGSGLEPAELREYVPGDTADNIDWKATARLASPHVREYEAETERRTLLVADHRGALATGRPGETKLDYLREVALATAASTRELGDPLGLLAVGDAGVTGRIEPASSPRTYVSVRRRLLDMEPTVPEDPPSTVSGRSAPDATAGGAADLRRTIADLEADDAFSRQLRPFYAGRQGYRERFDDDPLYAAVRAAQGRTTGRLWTVIFTDDAAPDELRETVTVARESGEVLVLLAPTVLYEPGGLADVEAAYDRYVAFEGFRRELSGMDRVRALEVGPGDRLSTVLSAGRSRRSRSTRGEFA</sequence>
<dbReference type="InterPro" id="IPR002881">
    <property type="entry name" value="DUF58"/>
</dbReference>
<gene>
    <name evidence="3" type="ORF">ACFPFO_08620</name>
</gene>
<comment type="caution">
    <text evidence="3">The sequence shown here is derived from an EMBL/GenBank/DDBJ whole genome shotgun (WGS) entry which is preliminary data.</text>
</comment>
<feature type="region of interest" description="Disordered" evidence="1">
    <location>
        <begin position="309"/>
        <end position="332"/>
    </location>
</feature>
<dbReference type="PANTHER" id="PTHR33608:SF6">
    <property type="entry name" value="BLL2464 PROTEIN"/>
    <property type="match status" value="1"/>
</dbReference>
<accession>A0ABD5QE06</accession>
<reference evidence="3 4" key="1">
    <citation type="journal article" date="2019" name="Int. J. Syst. Evol. Microbiol.">
        <title>The Global Catalogue of Microorganisms (GCM) 10K type strain sequencing project: providing services to taxonomists for standard genome sequencing and annotation.</title>
        <authorList>
            <consortium name="The Broad Institute Genomics Platform"/>
            <consortium name="The Broad Institute Genome Sequencing Center for Infectious Disease"/>
            <person name="Wu L."/>
            <person name="Ma J."/>
        </authorList>
    </citation>
    <scope>NUCLEOTIDE SEQUENCE [LARGE SCALE GENOMIC DNA]</scope>
    <source>
        <strain evidence="3 4">CGMCC 1.15824</strain>
    </source>
</reference>
<evidence type="ECO:0000313" key="4">
    <source>
        <dbReference type="Proteomes" id="UP001595925"/>
    </source>
</evidence>
<keyword evidence="4" id="KW-1185">Reference proteome</keyword>
<evidence type="ECO:0000313" key="3">
    <source>
        <dbReference type="EMBL" id="MFC4987827.1"/>
    </source>
</evidence>
<evidence type="ECO:0000256" key="1">
    <source>
        <dbReference type="SAM" id="MobiDB-lite"/>
    </source>
</evidence>
<organism evidence="3 4">
    <name type="scientific">Saliphagus infecundisoli</name>
    <dbReference type="NCBI Taxonomy" id="1849069"/>
    <lineage>
        <taxon>Archaea</taxon>
        <taxon>Methanobacteriati</taxon>
        <taxon>Methanobacteriota</taxon>
        <taxon>Stenosarchaea group</taxon>
        <taxon>Halobacteria</taxon>
        <taxon>Halobacteriales</taxon>
        <taxon>Natrialbaceae</taxon>
        <taxon>Saliphagus</taxon>
    </lineage>
</organism>
<feature type="domain" description="DUF58" evidence="2">
    <location>
        <begin position="197"/>
        <end position="311"/>
    </location>
</feature>
<evidence type="ECO:0000259" key="2">
    <source>
        <dbReference type="Pfam" id="PF01882"/>
    </source>
</evidence>
<dbReference type="EMBL" id="JBHSJG010000032">
    <property type="protein sequence ID" value="MFC4987827.1"/>
    <property type="molecule type" value="Genomic_DNA"/>
</dbReference>